<keyword evidence="6" id="KW-0106">Calcium</keyword>
<dbReference type="PROSITE" id="PS00137">
    <property type="entry name" value="SUBTILASE_HIS"/>
    <property type="match status" value="1"/>
</dbReference>
<dbReference type="AlphaFoldDB" id="A0A855SEJ2"/>
<dbReference type="PRINTS" id="PR00723">
    <property type="entry name" value="SUBTILISIN"/>
</dbReference>
<evidence type="ECO:0000256" key="1">
    <source>
        <dbReference type="ARBA" id="ARBA00005325"/>
    </source>
</evidence>
<reference evidence="11 12" key="1">
    <citation type="submission" date="2018-01" db="EMBL/GenBank/DDBJ databases">
        <title>Whole genome sequencing of Histamine producing bacteria.</title>
        <authorList>
            <person name="Butler K."/>
        </authorList>
    </citation>
    <scope>NUCLEOTIDE SEQUENCE [LARGE SCALE GENOMIC DNA]</scope>
    <source>
        <strain evidence="11 12">A2-1</strain>
    </source>
</reference>
<evidence type="ECO:0000313" key="11">
    <source>
        <dbReference type="EMBL" id="PSX07935.1"/>
    </source>
</evidence>
<evidence type="ECO:0000256" key="9">
    <source>
        <dbReference type="SAM" id="MobiDB-lite"/>
    </source>
</evidence>
<dbReference type="PROSITE" id="PS51257">
    <property type="entry name" value="PROKAR_LIPOPROTEIN"/>
    <property type="match status" value="1"/>
</dbReference>
<comment type="similarity">
    <text evidence="1">Belongs to the peptidase S8 family. Furin subfamily.</text>
</comment>
<dbReference type="GO" id="GO:0005737">
    <property type="term" value="C:cytoplasm"/>
    <property type="evidence" value="ECO:0007669"/>
    <property type="project" value="UniProtKB-ARBA"/>
</dbReference>
<feature type="active site" description="Charge relay system" evidence="7 8">
    <location>
        <position position="401"/>
    </location>
</feature>
<keyword evidence="3" id="KW-0732">Signal</keyword>
<dbReference type="PROSITE" id="PS51829">
    <property type="entry name" value="P_HOMO_B"/>
    <property type="match status" value="1"/>
</dbReference>
<keyword evidence="4 8" id="KW-0378">Hydrolase</keyword>
<dbReference type="SUPFAM" id="SSF52743">
    <property type="entry name" value="Subtilisin-like"/>
    <property type="match status" value="1"/>
</dbReference>
<dbReference type="CDD" id="cd04059">
    <property type="entry name" value="Peptidases_S8_Protein_convertases_Kexins_Furin-like"/>
    <property type="match status" value="1"/>
</dbReference>
<dbReference type="GO" id="GO:0012505">
    <property type="term" value="C:endomembrane system"/>
    <property type="evidence" value="ECO:0007669"/>
    <property type="project" value="UniProtKB-ARBA"/>
</dbReference>
<protein>
    <recommendedName>
        <fullName evidence="10">P/Homo B domain-containing protein</fullName>
    </recommendedName>
</protein>
<feature type="compositionally biased region" description="Pro residues" evidence="9">
    <location>
        <begin position="50"/>
        <end position="62"/>
    </location>
</feature>
<dbReference type="Gene3D" id="3.40.50.200">
    <property type="entry name" value="Peptidase S8/S53 domain"/>
    <property type="match status" value="1"/>
</dbReference>
<feature type="compositionally biased region" description="Gly residues" evidence="9">
    <location>
        <begin position="27"/>
        <end position="43"/>
    </location>
</feature>
<dbReference type="InterPro" id="IPR000209">
    <property type="entry name" value="Peptidase_S8/S53_dom"/>
</dbReference>
<dbReference type="InterPro" id="IPR022398">
    <property type="entry name" value="Peptidase_S8_His-AS"/>
</dbReference>
<feature type="active site" description="Charge relay system" evidence="7 8">
    <location>
        <position position="670"/>
    </location>
</feature>
<dbReference type="RefSeq" id="WP_052956248.1">
    <property type="nucleotide sequence ID" value="NZ_JZSX01000001.1"/>
</dbReference>
<evidence type="ECO:0000256" key="2">
    <source>
        <dbReference type="ARBA" id="ARBA00022670"/>
    </source>
</evidence>
<dbReference type="PROSITE" id="PS51892">
    <property type="entry name" value="SUBTILASE"/>
    <property type="match status" value="1"/>
</dbReference>
<dbReference type="InterPro" id="IPR023828">
    <property type="entry name" value="Peptidase_S8_Ser-AS"/>
</dbReference>
<name>A0A855SEJ2_PHOAN</name>
<evidence type="ECO:0000256" key="4">
    <source>
        <dbReference type="ARBA" id="ARBA00022801"/>
    </source>
</evidence>
<evidence type="ECO:0000259" key="10">
    <source>
        <dbReference type="PROSITE" id="PS51829"/>
    </source>
</evidence>
<evidence type="ECO:0000256" key="6">
    <source>
        <dbReference type="ARBA" id="ARBA00022837"/>
    </source>
</evidence>
<organism evidence="11 12">
    <name type="scientific">Photobacterium angustum</name>
    <dbReference type="NCBI Taxonomy" id="661"/>
    <lineage>
        <taxon>Bacteria</taxon>
        <taxon>Pseudomonadati</taxon>
        <taxon>Pseudomonadota</taxon>
        <taxon>Gammaproteobacteria</taxon>
        <taxon>Vibrionales</taxon>
        <taxon>Vibrionaceae</taxon>
        <taxon>Photobacterium</taxon>
    </lineage>
</organism>
<dbReference type="InterPro" id="IPR015500">
    <property type="entry name" value="Peptidase_S8_subtilisin-rel"/>
</dbReference>
<evidence type="ECO:0000313" key="12">
    <source>
        <dbReference type="Proteomes" id="UP000241440"/>
    </source>
</evidence>
<feature type="region of interest" description="Disordered" evidence="9">
    <location>
        <begin position="25"/>
        <end position="68"/>
    </location>
</feature>
<dbReference type="InterPro" id="IPR036852">
    <property type="entry name" value="Peptidase_S8/S53_dom_sf"/>
</dbReference>
<evidence type="ECO:0000256" key="3">
    <source>
        <dbReference type="ARBA" id="ARBA00022729"/>
    </source>
</evidence>
<sequence length="911" mass="98885">MKSNIVRVLLISIPLLIVGCGSENSNTGGGNTGGGNTGGGNTGGNENIVPPTPPQPPPPTPEPEVDTGGSIVVPIISADETSFSSSYKKQIEIPFSVSHSGPVNLFADIFEEWGTATIKDNILTFTPNGSKKGNVYVTVFANEPGSPVNGSLTFFINLINSAPSVITPFNLSTTFDNEIIGVLPVHDIDNDALFFTLTTAPKLGNVSIDNIGNFTYKPSSIFNSNVEFSDTFSIKVSDGEIYNNLDVNINLTEPDLLLKSSRFTSKTEIVRGKFTHHSSDSSINLIYTATITKNANEVESFTVNNDGTFEVVAKPYADPITMTVTLNLNGKTDSADMFIFPNWKNDIDEKSDPLYFQQWHLNNTGQNAFSESSGSAGFDINIEYLHERGITGEDIEVATVDTGLELSHEDLIENIIPNGSYDFVNNDLDPSPEPSITGGDHGTSVAGLIGAKGFNNLGGRGVAPDASLTGFNYLLEQSTEAWISTHGGDKTKNARVINQSYGYSVPKIFLTSSSNFEMQEMWLENHYKTHPQPALLIKSAGNGFNYVSSFLTSFRRVNSSPDEARLTHQLANGDPGNASFYNTLVSALGADANSPRSSYSTVGSSVLFSAPGGEYGDDSPAMITTDVMGCDKGYSVHRIFDWGDYFTGGLDEHFQNLTQCSYTSEFNGTSSAAPVASGVAALVMEANPQMTWRDVRYVMAKTATKIDEKFEPVVLTQNGNSYTAEHGWVKNAAGNRFHNWYGFGMVNAASAVKMATRNYVLLPPLSITPFISTIETTPSLIPENFTGITHSFEITENLSIEAVQLKIKIDHDRINDLSIEIISPNNTKSIVATARHMQFESPDVFDGDGSLLFLSHAFLDENSQGTWKVRIIDTNNQPMQYLDTLFDEIRTLPNNVGQGQIINAAIRIYGH</sequence>
<comment type="caution">
    <text evidence="11">The sequence shown here is derived from an EMBL/GenBank/DDBJ whole genome shotgun (WGS) entry which is preliminary data.</text>
</comment>
<dbReference type="SUPFAM" id="SSF49785">
    <property type="entry name" value="Galactose-binding domain-like"/>
    <property type="match status" value="1"/>
</dbReference>
<dbReference type="GO" id="GO:0016485">
    <property type="term" value="P:protein processing"/>
    <property type="evidence" value="ECO:0007669"/>
    <property type="project" value="TreeGrafter"/>
</dbReference>
<feature type="domain" description="P/Homo B" evidence="10">
    <location>
        <begin position="762"/>
        <end position="911"/>
    </location>
</feature>
<dbReference type="Pfam" id="PF00082">
    <property type="entry name" value="Peptidase_S8"/>
    <property type="match status" value="1"/>
</dbReference>
<evidence type="ECO:0000256" key="5">
    <source>
        <dbReference type="ARBA" id="ARBA00022825"/>
    </source>
</evidence>
<gene>
    <name evidence="11" type="ORF">C0W41_07950</name>
</gene>
<dbReference type="PROSITE" id="PS00138">
    <property type="entry name" value="SUBTILASE_SER"/>
    <property type="match status" value="1"/>
</dbReference>
<dbReference type="Pfam" id="PF17963">
    <property type="entry name" value="Big_9"/>
    <property type="match status" value="1"/>
</dbReference>
<dbReference type="GO" id="GO:0004252">
    <property type="term" value="F:serine-type endopeptidase activity"/>
    <property type="evidence" value="ECO:0007669"/>
    <property type="project" value="UniProtKB-UniRule"/>
</dbReference>
<keyword evidence="5 8" id="KW-0720">Serine protease</keyword>
<feature type="active site" description="Charge relay system" evidence="7 8">
    <location>
        <position position="441"/>
    </location>
</feature>
<evidence type="ECO:0000256" key="7">
    <source>
        <dbReference type="PIRSR" id="PIRSR615500-1"/>
    </source>
</evidence>
<dbReference type="GeneID" id="61229224"/>
<dbReference type="Pfam" id="PF01483">
    <property type="entry name" value="P_proprotein"/>
    <property type="match status" value="1"/>
</dbReference>
<dbReference type="InterPro" id="IPR002884">
    <property type="entry name" value="P_dom"/>
</dbReference>
<dbReference type="EMBL" id="PYOY01000003">
    <property type="protein sequence ID" value="PSX07935.1"/>
    <property type="molecule type" value="Genomic_DNA"/>
</dbReference>
<dbReference type="InterPro" id="IPR008979">
    <property type="entry name" value="Galactose-bd-like_sf"/>
</dbReference>
<evidence type="ECO:0000256" key="8">
    <source>
        <dbReference type="PROSITE-ProRule" id="PRU01240"/>
    </source>
</evidence>
<proteinExistence type="inferred from homology"/>
<dbReference type="Gene3D" id="2.60.120.260">
    <property type="entry name" value="Galactose-binding domain-like"/>
    <property type="match status" value="1"/>
</dbReference>
<accession>A0A855SEJ2</accession>
<dbReference type="PANTHER" id="PTHR42884">
    <property type="entry name" value="PROPROTEIN CONVERTASE SUBTILISIN/KEXIN-RELATED"/>
    <property type="match status" value="1"/>
</dbReference>
<dbReference type="PANTHER" id="PTHR42884:SF14">
    <property type="entry name" value="NEUROENDOCRINE CONVERTASE 1"/>
    <property type="match status" value="1"/>
</dbReference>
<dbReference type="GO" id="GO:0016020">
    <property type="term" value="C:membrane"/>
    <property type="evidence" value="ECO:0007669"/>
    <property type="project" value="TreeGrafter"/>
</dbReference>
<keyword evidence="2 8" id="KW-0645">Protease</keyword>
<dbReference type="Proteomes" id="UP000241440">
    <property type="component" value="Unassembled WGS sequence"/>
</dbReference>
<dbReference type="InterPro" id="IPR034182">
    <property type="entry name" value="Kexin/furin"/>
</dbReference>